<dbReference type="EMBL" id="AP021853">
    <property type="protein sequence ID" value="BBN99064.1"/>
    <property type="molecule type" value="Genomic_DNA"/>
</dbReference>
<dbReference type="Pfam" id="PF12685">
    <property type="entry name" value="SpoIIIAH"/>
    <property type="match status" value="1"/>
</dbReference>
<reference evidence="3 4" key="1">
    <citation type="submission" date="2018-01" db="EMBL/GenBank/DDBJ databases">
        <title>Complete genome sequencing of Sporolactobacillus terrae DLG3.</title>
        <authorList>
            <person name="Nam Y.-D."/>
            <person name="Kang J."/>
            <person name="Chung W.-H."/>
        </authorList>
    </citation>
    <scope>NUCLEOTIDE SEQUENCE [LARGE SCALE GENOMIC DNA]</scope>
    <source>
        <strain evidence="3 4">DLG3</strain>
    </source>
</reference>
<keyword evidence="4" id="KW-1185">Reference proteome</keyword>
<evidence type="ECO:0000313" key="3">
    <source>
        <dbReference type="EMBL" id="QAA22730.1"/>
    </source>
</evidence>
<organism evidence="2 5">
    <name type="scientific">Sporolactobacillus terrae</name>
    <dbReference type="NCBI Taxonomy" id="269673"/>
    <lineage>
        <taxon>Bacteria</taxon>
        <taxon>Bacillati</taxon>
        <taxon>Bacillota</taxon>
        <taxon>Bacilli</taxon>
        <taxon>Bacillales</taxon>
        <taxon>Sporolactobacillaceae</taxon>
        <taxon>Sporolactobacillus</taxon>
    </lineage>
</organism>
<proteinExistence type="predicted"/>
<dbReference type="Gene3D" id="1.10.287.4300">
    <property type="entry name" value="Stage III sporulation protein AH-like"/>
    <property type="match status" value="1"/>
</dbReference>
<name>A0A410D9H0_9BACL</name>
<dbReference type="InterPro" id="IPR024232">
    <property type="entry name" value="SpoIIIAH"/>
</dbReference>
<protein>
    <submittedName>
        <fullName evidence="2">Stage III sporulation protein AH</fullName>
    </submittedName>
</protein>
<dbReference type="InterPro" id="IPR038503">
    <property type="entry name" value="SpoIIIAH_sf"/>
</dbReference>
<evidence type="ECO:0000313" key="2">
    <source>
        <dbReference type="EMBL" id="BBN99064.1"/>
    </source>
</evidence>
<gene>
    <name evidence="3" type="ORF">C0674_08885</name>
    <name evidence="2" type="ORF">St703_17690</name>
</gene>
<evidence type="ECO:0000313" key="5">
    <source>
        <dbReference type="Proteomes" id="UP000326951"/>
    </source>
</evidence>
<dbReference type="RefSeq" id="WP_028976409.1">
    <property type="nucleotide sequence ID" value="NZ_AP021853.1"/>
</dbReference>
<evidence type="ECO:0000256" key="1">
    <source>
        <dbReference type="SAM" id="SignalP"/>
    </source>
</evidence>
<dbReference type="AlphaFoldDB" id="A0A410D9H0"/>
<dbReference type="Proteomes" id="UP000285882">
    <property type="component" value="Chromosome"/>
</dbReference>
<accession>A0A410D9H0</accession>
<dbReference type="EMBL" id="CP025688">
    <property type="protein sequence ID" value="QAA22730.1"/>
    <property type="molecule type" value="Genomic_DNA"/>
</dbReference>
<feature type="signal peptide" evidence="1">
    <location>
        <begin position="1"/>
        <end position="25"/>
    </location>
</feature>
<dbReference type="Proteomes" id="UP000326951">
    <property type="component" value="Chromosome"/>
</dbReference>
<sequence>MIKKQTVWLLTMLSLIVVLSVYALSAPGNHGQTAQSGEKAAQTSAGSKTAKTAKTVAASATEEKLANIELTKDDERKSLENKYESVVASKNSTAKEISAAYDAMSDLKTTANNETMLEDVIESKGYDKSVVKTSGNQVQVYVSADKLTNKQANEIIQLTNEYLGTGRVVSVTYALNQK</sequence>
<feature type="chain" id="PRO_5044600935" evidence="1">
    <location>
        <begin position="26"/>
        <end position="178"/>
    </location>
</feature>
<evidence type="ECO:0000313" key="4">
    <source>
        <dbReference type="Proteomes" id="UP000285882"/>
    </source>
</evidence>
<reference evidence="2 5" key="2">
    <citation type="submission" date="2019-09" db="EMBL/GenBank/DDBJ databases">
        <title>Complete genome sequence of Sporolactobacillus terrae 70-3.</title>
        <authorList>
            <person name="Tanaka N."/>
            <person name="Shiwa Y."/>
            <person name="Fujita N."/>
            <person name="Tanasupawat S."/>
        </authorList>
    </citation>
    <scope>NUCLEOTIDE SEQUENCE [LARGE SCALE GENOMIC DNA]</scope>
    <source>
        <strain evidence="2 5">70-3</strain>
    </source>
</reference>
<dbReference type="STRING" id="1449983.GCA_000647835_02293"/>
<keyword evidence="1" id="KW-0732">Signal</keyword>